<organism evidence="4 5">
    <name type="scientific">Priestia megaterium Q3</name>
    <dbReference type="NCBI Taxonomy" id="1452722"/>
    <lineage>
        <taxon>Bacteria</taxon>
        <taxon>Bacillati</taxon>
        <taxon>Bacillota</taxon>
        <taxon>Bacilli</taxon>
        <taxon>Bacillales</taxon>
        <taxon>Bacillaceae</taxon>
        <taxon>Priestia</taxon>
    </lineage>
</organism>
<accession>A0A806TSU9</accession>
<dbReference type="PROSITE" id="PS51257">
    <property type="entry name" value="PROKAR_LIPOPROTEIN"/>
    <property type="match status" value="1"/>
</dbReference>
<feature type="signal peptide" evidence="2">
    <location>
        <begin position="1"/>
        <end position="19"/>
    </location>
</feature>
<sequence>MHKKWTIAFVLLLLMVLTACEEKETVKLSKPTEPSSDEVIPKDQAKSSIKPDLVSEKKAEKTAVETMNKISSTYKELGEEYEWDNESNPADYETLKKALTPYATSSLIATKLKSISTNYYCKECNMSFFPDVNHLIRFELINNHAGQFSVSAIEPISKEGSGGLTIYMNFKYVNKQWKLNEWDEVTYHQKYLNITADEYMEYVKSINPSSDISYQGETTRTNEKGEKEEIMVFKENHTKYAISKNSSQRIDDFKEDEKEKEDKEEKEFNLKNIPKVDQETADIFIEHYLRDLTKSINTNKFEHVQPYIQRDSVLWNDQKQLVKMLYERDIREELVDYSVLDVEPVSKEEDDDETVYTIQTKEVISITTNGQSQEKEYYRTYTVSYSNKQLYLTKIESL</sequence>
<reference evidence="4 5" key="1">
    <citation type="submission" date="2015-01" db="EMBL/GenBank/DDBJ databases">
        <title>Genome sequence of bacillus megaterium Q3.</title>
        <authorList>
            <person name="Wang Y."/>
            <person name="Luo K."/>
            <person name="Bai L."/>
            <person name="Luo F."/>
        </authorList>
    </citation>
    <scope>NUCLEOTIDE SEQUENCE [LARGE SCALE GENOMIC DNA]</scope>
    <source>
        <strain evidence="4 5">Q3</strain>
    </source>
</reference>
<dbReference type="RefSeq" id="WP_049164838.1">
    <property type="nucleotide sequence ID" value="NZ_CP010586.1"/>
</dbReference>
<feature type="chain" id="PRO_5038512596" description="TcaA protein NTF2-like domain-containing protein" evidence="2">
    <location>
        <begin position="20"/>
        <end position="398"/>
    </location>
</feature>
<evidence type="ECO:0000256" key="2">
    <source>
        <dbReference type="SAM" id="SignalP"/>
    </source>
</evidence>
<protein>
    <recommendedName>
        <fullName evidence="3">TcaA protein NTF2-like domain-containing protein</fullName>
    </recommendedName>
</protein>
<dbReference type="EMBL" id="CP010586">
    <property type="protein sequence ID" value="AKP77537.1"/>
    <property type="molecule type" value="Genomic_DNA"/>
</dbReference>
<dbReference type="InterPro" id="IPR054528">
    <property type="entry name" value="TcaA_5th"/>
</dbReference>
<feature type="region of interest" description="Disordered" evidence="1">
    <location>
        <begin position="25"/>
        <end position="47"/>
    </location>
</feature>
<dbReference type="Pfam" id="PF22819">
    <property type="entry name" value="TcaA_5th"/>
    <property type="match status" value="1"/>
</dbReference>
<evidence type="ECO:0000259" key="3">
    <source>
        <dbReference type="Pfam" id="PF22819"/>
    </source>
</evidence>
<dbReference type="AlphaFoldDB" id="A0A806TSU9"/>
<evidence type="ECO:0000313" key="5">
    <source>
        <dbReference type="Proteomes" id="UP000036410"/>
    </source>
</evidence>
<dbReference type="Proteomes" id="UP000036410">
    <property type="component" value="Chromosome"/>
</dbReference>
<gene>
    <name evidence="4" type="ORF">AS52_02576</name>
</gene>
<name>A0A806TSU9_PRIMG</name>
<keyword evidence="2" id="KW-0732">Signal</keyword>
<evidence type="ECO:0000256" key="1">
    <source>
        <dbReference type="SAM" id="MobiDB-lite"/>
    </source>
</evidence>
<feature type="domain" description="TcaA protein NTF2-like" evidence="3">
    <location>
        <begin position="280"/>
        <end position="395"/>
    </location>
</feature>
<evidence type="ECO:0000313" key="4">
    <source>
        <dbReference type="EMBL" id="AKP77537.1"/>
    </source>
</evidence>
<proteinExistence type="predicted"/>